<evidence type="ECO:0008006" key="2">
    <source>
        <dbReference type="Google" id="ProtNLM"/>
    </source>
</evidence>
<reference evidence="1" key="1">
    <citation type="submission" date="2017-12" db="EMBL/GenBank/DDBJ databases">
        <authorList>
            <person name="Barbosa P."/>
            <person name="Usie A."/>
            <person name="Ramos A.M."/>
        </authorList>
    </citation>
    <scope>NUCLEOTIDE SEQUENCE</scope>
    <source>
        <strain evidence="1">HL8</strain>
        <tissue evidence="1">Leaves</tissue>
    </source>
</reference>
<proteinExistence type="predicted"/>
<reference evidence="1" key="2">
    <citation type="journal article" date="2018" name="Sci. Data">
        <title>The draft genome sequence of cork oak.</title>
        <authorList>
            <person name="Ramos A.M."/>
            <person name="Usie A."/>
            <person name="Barbosa P."/>
            <person name="Barros P.M."/>
            <person name="Capote T."/>
            <person name="Chaves I."/>
            <person name="Simoes F."/>
            <person name="Abreu I."/>
            <person name="Carrasquinho I."/>
            <person name="Faro C."/>
            <person name="Guimaraes J.B."/>
            <person name="Mendonca D."/>
            <person name="Nobrega F."/>
            <person name="Rodrigues L."/>
            <person name="Saibo N.J.M."/>
            <person name="Varela M.C."/>
            <person name="Egas C."/>
            <person name="Matos J."/>
            <person name="Miguel C.M."/>
            <person name="Oliveira M.M."/>
            <person name="Ricardo C.P."/>
            <person name="Goncalves S."/>
        </authorList>
    </citation>
    <scope>NUCLEOTIDE SEQUENCE [LARGE SCALE GENOMIC DNA]</scope>
    <source>
        <strain evidence="1">HL8</strain>
    </source>
</reference>
<gene>
    <name evidence="1" type="ORF">CFP56_013765</name>
</gene>
<organism evidence="1">
    <name type="scientific">Quercus suber</name>
    <name type="common">Cork oak</name>
    <dbReference type="NCBI Taxonomy" id="58331"/>
    <lineage>
        <taxon>Eukaryota</taxon>
        <taxon>Viridiplantae</taxon>
        <taxon>Streptophyta</taxon>
        <taxon>Embryophyta</taxon>
        <taxon>Tracheophyta</taxon>
        <taxon>Spermatophyta</taxon>
        <taxon>Magnoliopsida</taxon>
        <taxon>eudicotyledons</taxon>
        <taxon>Gunneridae</taxon>
        <taxon>Pentapetalae</taxon>
        <taxon>rosids</taxon>
        <taxon>fabids</taxon>
        <taxon>Fagales</taxon>
        <taxon>Fagaceae</taxon>
        <taxon>Quercus</taxon>
    </lineage>
</organism>
<accession>A0AAW0M309</accession>
<evidence type="ECO:0000313" key="1">
    <source>
        <dbReference type="EMBL" id="KAK7858240.1"/>
    </source>
</evidence>
<dbReference type="AlphaFoldDB" id="A0AAW0M309"/>
<sequence length="70" mass="8188">MKEQAMPSLKQVEIRSCKKLKVPDTTELRHLKTLRELKLKDMLVDFSKTIENNKDQIRGHIAVFPVIINE</sequence>
<protein>
    <recommendedName>
        <fullName evidence="2">Disease resistance protein</fullName>
    </recommendedName>
</protein>
<name>A0AAW0M309_QUESU</name>
<comment type="caution">
    <text evidence="1">The sequence shown here is derived from an EMBL/GenBank/DDBJ whole genome shotgun (WGS) entry which is preliminary data.</text>
</comment>
<dbReference type="Gramene" id="rna-CFP56_01884">
    <property type="protein sequence ID" value="cds-POE57231.1"/>
    <property type="gene ID" value="gene-CFP56_01884"/>
</dbReference>
<dbReference type="EMBL" id="PKMF04000021">
    <property type="protein sequence ID" value="KAK7858240.1"/>
    <property type="molecule type" value="Genomic_DNA"/>
</dbReference>
<reference evidence="1" key="3">
    <citation type="submission" date="2023-07" db="EMBL/GenBank/DDBJ databases">
        <title>An improved reference 1 genome and first organelle genomes of Quercus suber.</title>
        <authorList>
            <consortium name="Genosuber Consortium"/>
            <person name="Usie A."/>
            <person name="Serra O."/>
            <person name="Barros P."/>
        </authorList>
    </citation>
    <scope>NUCLEOTIDE SEQUENCE</scope>
    <source>
        <strain evidence="1">HL8</strain>
        <tissue evidence="1">Leaves</tissue>
    </source>
</reference>